<evidence type="ECO:0000256" key="1">
    <source>
        <dbReference type="ARBA" id="ARBA00022837"/>
    </source>
</evidence>
<accession>A0A1Q9DHB2</accession>
<dbReference type="InterPro" id="IPR011992">
    <property type="entry name" value="EF-hand-dom_pair"/>
</dbReference>
<dbReference type="PROSITE" id="PS50222">
    <property type="entry name" value="EF_HAND_2"/>
    <property type="match status" value="1"/>
</dbReference>
<dbReference type="AlphaFoldDB" id="A0A1Q9DHB2"/>
<dbReference type="Gene3D" id="1.10.238.10">
    <property type="entry name" value="EF-hand"/>
    <property type="match status" value="1"/>
</dbReference>
<evidence type="ECO:0000256" key="2">
    <source>
        <dbReference type="SAM" id="Phobius"/>
    </source>
</evidence>
<reference evidence="4 5" key="1">
    <citation type="submission" date="2016-02" db="EMBL/GenBank/DDBJ databases">
        <title>Genome analysis of coral dinoflagellate symbionts highlights evolutionary adaptations to a symbiotic lifestyle.</title>
        <authorList>
            <person name="Aranda M."/>
            <person name="Li Y."/>
            <person name="Liew Y.J."/>
            <person name="Baumgarten S."/>
            <person name="Simakov O."/>
            <person name="Wilson M."/>
            <person name="Piel J."/>
            <person name="Ashoor H."/>
            <person name="Bougouffa S."/>
            <person name="Bajic V.B."/>
            <person name="Ryu T."/>
            <person name="Ravasi T."/>
            <person name="Bayer T."/>
            <person name="Micklem G."/>
            <person name="Kim H."/>
            <person name="Bhak J."/>
            <person name="Lajeunesse T.C."/>
            <person name="Voolstra C.R."/>
        </authorList>
    </citation>
    <scope>NUCLEOTIDE SEQUENCE [LARGE SCALE GENOMIC DNA]</scope>
    <source>
        <strain evidence="4 5">CCMP2467</strain>
    </source>
</reference>
<sequence>MGGLLLALKHPCLDNIKTGKIVGALNQSTGAAFPWWAWLFIGLLVAVGGLLCLACLCCTQNKRGKRSKRLQDEKSRDIEAAAASAEARVPLTGAAASNNQKDLFDMLDKDGDGQLSQAELMAARQMFAAGSPTAAPAYRSGSMAAVAPQASVSVGPAVMLPPITVPPQAQPGHNYYVPVPAPVQVATGDNTKVQTVPFSNATALASLQFACRKSPLGRRNMPRNHQADE</sequence>
<gene>
    <name evidence="4" type="ORF">AK812_SmicGene23409</name>
</gene>
<evidence type="ECO:0000313" key="5">
    <source>
        <dbReference type="Proteomes" id="UP000186817"/>
    </source>
</evidence>
<feature type="transmembrane region" description="Helical" evidence="2">
    <location>
        <begin position="35"/>
        <end position="59"/>
    </location>
</feature>
<dbReference type="InterPro" id="IPR002048">
    <property type="entry name" value="EF_hand_dom"/>
</dbReference>
<feature type="domain" description="EF-hand" evidence="3">
    <location>
        <begin position="95"/>
        <end position="130"/>
    </location>
</feature>
<evidence type="ECO:0000313" key="4">
    <source>
        <dbReference type="EMBL" id="OLP94572.1"/>
    </source>
</evidence>
<dbReference type="PROSITE" id="PS00018">
    <property type="entry name" value="EF_HAND_1"/>
    <property type="match status" value="1"/>
</dbReference>
<keyword evidence="1" id="KW-0106">Calcium</keyword>
<evidence type="ECO:0000259" key="3">
    <source>
        <dbReference type="PROSITE" id="PS50222"/>
    </source>
</evidence>
<dbReference type="GO" id="GO:0005509">
    <property type="term" value="F:calcium ion binding"/>
    <property type="evidence" value="ECO:0007669"/>
    <property type="project" value="InterPro"/>
</dbReference>
<keyword evidence="2" id="KW-1133">Transmembrane helix</keyword>
<dbReference type="SUPFAM" id="SSF47473">
    <property type="entry name" value="EF-hand"/>
    <property type="match status" value="1"/>
</dbReference>
<protein>
    <recommendedName>
        <fullName evidence="3">EF-hand domain-containing protein</fullName>
    </recommendedName>
</protein>
<dbReference type="InterPro" id="IPR018247">
    <property type="entry name" value="EF_Hand_1_Ca_BS"/>
</dbReference>
<proteinExistence type="predicted"/>
<dbReference type="Proteomes" id="UP000186817">
    <property type="component" value="Unassembled WGS sequence"/>
</dbReference>
<keyword evidence="5" id="KW-1185">Reference proteome</keyword>
<name>A0A1Q9DHB2_SYMMI</name>
<dbReference type="EMBL" id="LSRX01000537">
    <property type="protein sequence ID" value="OLP94572.1"/>
    <property type="molecule type" value="Genomic_DNA"/>
</dbReference>
<keyword evidence="2" id="KW-0812">Transmembrane</keyword>
<organism evidence="4 5">
    <name type="scientific">Symbiodinium microadriaticum</name>
    <name type="common">Dinoflagellate</name>
    <name type="synonym">Zooxanthella microadriatica</name>
    <dbReference type="NCBI Taxonomy" id="2951"/>
    <lineage>
        <taxon>Eukaryota</taxon>
        <taxon>Sar</taxon>
        <taxon>Alveolata</taxon>
        <taxon>Dinophyceae</taxon>
        <taxon>Suessiales</taxon>
        <taxon>Symbiodiniaceae</taxon>
        <taxon>Symbiodinium</taxon>
    </lineage>
</organism>
<keyword evidence="2" id="KW-0472">Membrane</keyword>
<comment type="caution">
    <text evidence="4">The sequence shown here is derived from an EMBL/GenBank/DDBJ whole genome shotgun (WGS) entry which is preliminary data.</text>
</comment>